<reference evidence="1" key="1">
    <citation type="submission" date="2014-12" db="EMBL/GenBank/DDBJ databases">
        <title>Parallel Evolution in Life History Adaptation Evident in the Tissue-Specific Poeciliopsis prolifica transcriptome.</title>
        <authorList>
            <person name="Jue N.K."/>
            <person name="Foley R.J."/>
            <person name="Obergfell C."/>
            <person name="Reznick D.N."/>
            <person name="O'Neill R.J."/>
            <person name="O'Neill M.J."/>
        </authorList>
    </citation>
    <scope>NUCLEOTIDE SEQUENCE</scope>
</reference>
<protein>
    <submittedName>
        <fullName evidence="1">PPUP8324</fullName>
    </submittedName>
</protein>
<dbReference type="AlphaFoldDB" id="A0A0S7EQ61"/>
<dbReference type="EMBL" id="GBYX01475781">
    <property type="protein sequence ID" value="JAO05896.1"/>
    <property type="molecule type" value="Transcribed_RNA"/>
</dbReference>
<gene>
    <name evidence="1" type="primary">PPUP8324</name>
</gene>
<proteinExistence type="predicted"/>
<organism evidence="1">
    <name type="scientific">Poeciliopsis prolifica</name>
    <name type="common">blackstripe livebearer</name>
    <dbReference type="NCBI Taxonomy" id="188132"/>
    <lineage>
        <taxon>Eukaryota</taxon>
        <taxon>Metazoa</taxon>
        <taxon>Chordata</taxon>
        <taxon>Craniata</taxon>
        <taxon>Vertebrata</taxon>
        <taxon>Euteleostomi</taxon>
        <taxon>Actinopterygii</taxon>
        <taxon>Neopterygii</taxon>
        <taxon>Teleostei</taxon>
        <taxon>Neoteleostei</taxon>
        <taxon>Acanthomorphata</taxon>
        <taxon>Ovalentaria</taxon>
        <taxon>Atherinomorphae</taxon>
        <taxon>Cyprinodontiformes</taxon>
        <taxon>Poeciliidae</taxon>
        <taxon>Poeciliinae</taxon>
        <taxon>Poeciliopsis</taxon>
    </lineage>
</organism>
<name>A0A0S7EQ61_9TELE</name>
<evidence type="ECO:0000313" key="1">
    <source>
        <dbReference type="EMBL" id="JAO05896.1"/>
    </source>
</evidence>
<accession>A0A0S7EQ61</accession>
<sequence length="115" mass="13112">MCANTFMYTVCLGTAFEVEPFLKGCSLPEEQTLTLLLSLRIFHTHKTFVCEISPTVTFMSIPGPLFFPLFQIKPRVFRSTLRCPCSVLKTLLIYRPLLPSATEELCLRATLHLNR</sequence>